<evidence type="ECO:0000313" key="1">
    <source>
        <dbReference type="EMBL" id="CAI0395253.1"/>
    </source>
</evidence>
<dbReference type="InterPro" id="IPR012340">
    <property type="entry name" value="NA-bd_OB-fold"/>
</dbReference>
<accession>A0AAV0ID85</accession>
<dbReference type="Gene3D" id="2.40.50.140">
    <property type="entry name" value="Nucleic acid-binding proteins"/>
    <property type="match status" value="1"/>
</dbReference>
<gene>
    <name evidence="1" type="ORF">LITE_LOCUS8644</name>
</gene>
<name>A0AAV0ID85_9ROSI</name>
<dbReference type="Proteomes" id="UP001154282">
    <property type="component" value="Unassembled WGS sequence"/>
</dbReference>
<sequence length="112" mass="12409">MWGSFSSILDARALVDLDRNEAVVLAFGGLTMTQLRGEVNGSSTSGTGVVVNPLIHEADALKLRYATEVGSARYIPVVFDTEDKIRQYLYNSFRTIEELHQILASDYNPEGR</sequence>
<proteinExistence type="predicted"/>
<dbReference type="AlphaFoldDB" id="A0AAV0ID85"/>
<comment type="caution">
    <text evidence="1">The sequence shown here is derived from an EMBL/GenBank/DDBJ whole genome shotgun (WGS) entry which is preliminary data.</text>
</comment>
<reference evidence="1" key="1">
    <citation type="submission" date="2022-08" db="EMBL/GenBank/DDBJ databases">
        <authorList>
            <person name="Gutierrez-Valencia J."/>
        </authorList>
    </citation>
    <scope>NUCLEOTIDE SEQUENCE</scope>
</reference>
<keyword evidence="2" id="KW-1185">Reference proteome</keyword>
<dbReference type="EMBL" id="CAMGYJ010000003">
    <property type="protein sequence ID" value="CAI0395253.1"/>
    <property type="molecule type" value="Genomic_DNA"/>
</dbReference>
<evidence type="ECO:0000313" key="2">
    <source>
        <dbReference type="Proteomes" id="UP001154282"/>
    </source>
</evidence>
<organism evidence="1 2">
    <name type="scientific">Linum tenue</name>
    <dbReference type="NCBI Taxonomy" id="586396"/>
    <lineage>
        <taxon>Eukaryota</taxon>
        <taxon>Viridiplantae</taxon>
        <taxon>Streptophyta</taxon>
        <taxon>Embryophyta</taxon>
        <taxon>Tracheophyta</taxon>
        <taxon>Spermatophyta</taxon>
        <taxon>Magnoliopsida</taxon>
        <taxon>eudicotyledons</taxon>
        <taxon>Gunneridae</taxon>
        <taxon>Pentapetalae</taxon>
        <taxon>rosids</taxon>
        <taxon>fabids</taxon>
        <taxon>Malpighiales</taxon>
        <taxon>Linaceae</taxon>
        <taxon>Linum</taxon>
    </lineage>
</organism>
<protein>
    <submittedName>
        <fullName evidence="1">Uncharacterized protein</fullName>
    </submittedName>
</protein>